<dbReference type="InterPro" id="IPR001734">
    <property type="entry name" value="Na/solute_symporter"/>
</dbReference>
<evidence type="ECO:0000256" key="10">
    <source>
        <dbReference type="ARBA" id="ARBA00023136"/>
    </source>
</evidence>
<comment type="catalytic activity">
    <reaction evidence="12">
        <text>L-proline(in) + Na(+)(in) = L-proline(out) + Na(+)(out)</text>
        <dbReference type="Rhea" id="RHEA:28967"/>
        <dbReference type="ChEBI" id="CHEBI:29101"/>
        <dbReference type="ChEBI" id="CHEBI:60039"/>
    </reaction>
</comment>
<dbReference type="Pfam" id="PF00474">
    <property type="entry name" value="SSF"/>
    <property type="match status" value="1"/>
</dbReference>
<evidence type="ECO:0000256" key="12">
    <source>
        <dbReference type="ARBA" id="ARBA00033708"/>
    </source>
</evidence>
<evidence type="ECO:0000256" key="7">
    <source>
        <dbReference type="ARBA" id="ARBA00022989"/>
    </source>
</evidence>
<dbReference type="GO" id="GO:0005886">
    <property type="term" value="C:plasma membrane"/>
    <property type="evidence" value="ECO:0007669"/>
    <property type="project" value="UniProtKB-SubCell"/>
</dbReference>
<evidence type="ECO:0000256" key="1">
    <source>
        <dbReference type="ARBA" id="ARBA00004651"/>
    </source>
</evidence>
<feature type="transmembrane region" description="Helical" evidence="14">
    <location>
        <begin position="649"/>
        <end position="669"/>
    </location>
</feature>
<feature type="transmembrane region" description="Helical" evidence="14">
    <location>
        <begin position="420"/>
        <end position="439"/>
    </location>
</feature>
<feature type="transmembrane region" description="Helical" evidence="14">
    <location>
        <begin position="568"/>
        <end position="586"/>
    </location>
</feature>
<keyword evidence="7 14" id="KW-1133">Transmembrane helix</keyword>
<dbReference type="RefSeq" id="WP_129049786.1">
    <property type="nucleotide sequence ID" value="NZ_SDHX01000002.1"/>
</dbReference>
<proteinExistence type="inferred from homology"/>
<evidence type="ECO:0000313" key="15">
    <source>
        <dbReference type="EMBL" id="RXK53769.1"/>
    </source>
</evidence>
<feature type="transmembrane region" description="Helical" evidence="14">
    <location>
        <begin position="123"/>
        <end position="144"/>
    </location>
</feature>
<protein>
    <recommendedName>
        <fullName evidence="17">Sodium:solute symporter family protein</fullName>
    </recommendedName>
</protein>
<evidence type="ECO:0000256" key="6">
    <source>
        <dbReference type="ARBA" id="ARBA00022847"/>
    </source>
</evidence>
<feature type="transmembrane region" description="Helical" evidence="14">
    <location>
        <begin position="216"/>
        <end position="238"/>
    </location>
</feature>
<dbReference type="AlphaFoldDB" id="A0A4Q1C624"/>
<keyword evidence="6" id="KW-0769">Symport</keyword>
<dbReference type="InterPro" id="IPR050277">
    <property type="entry name" value="Sodium:Solute_Symporter"/>
</dbReference>
<evidence type="ECO:0000256" key="13">
    <source>
        <dbReference type="RuleBase" id="RU362091"/>
    </source>
</evidence>
<dbReference type="PANTHER" id="PTHR48086">
    <property type="entry name" value="SODIUM/PROLINE SYMPORTER-RELATED"/>
    <property type="match status" value="1"/>
</dbReference>
<dbReference type="Proteomes" id="UP000290218">
    <property type="component" value="Unassembled WGS sequence"/>
</dbReference>
<keyword evidence="5 14" id="KW-0812">Transmembrane</keyword>
<dbReference type="PROSITE" id="PS50283">
    <property type="entry name" value="NA_SOLUT_SYMP_3"/>
    <property type="match status" value="1"/>
</dbReference>
<dbReference type="InterPro" id="IPR038377">
    <property type="entry name" value="Na/Glc_symporter_sf"/>
</dbReference>
<feature type="transmembrane region" description="Helical" evidence="14">
    <location>
        <begin position="335"/>
        <end position="354"/>
    </location>
</feature>
<evidence type="ECO:0000256" key="14">
    <source>
        <dbReference type="SAM" id="Phobius"/>
    </source>
</evidence>
<keyword evidence="4" id="KW-1003">Cell membrane</keyword>
<gene>
    <name evidence="15" type="ORF">ESB00_18970</name>
</gene>
<evidence type="ECO:0000256" key="11">
    <source>
        <dbReference type="ARBA" id="ARBA00023201"/>
    </source>
</evidence>
<keyword evidence="10 14" id="KW-0472">Membrane</keyword>
<comment type="caution">
    <text evidence="15">The sequence shown here is derived from an EMBL/GenBank/DDBJ whole genome shotgun (WGS) entry which is preliminary data.</text>
</comment>
<keyword evidence="8" id="KW-0915">Sodium</keyword>
<feature type="transmembrane region" description="Helical" evidence="14">
    <location>
        <begin position="245"/>
        <end position="265"/>
    </location>
</feature>
<feature type="transmembrane region" description="Helical" evidence="14">
    <location>
        <begin position="374"/>
        <end position="400"/>
    </location>
</feature>
<dbReference type="EMBL" id="SDHX01000002">
    <property type="protein sequence ID" value="RXK53769.1"/>
    <property type="molecule type" value="Genomic_DNA"/>
</dbReference>
<dbReference type="GO" id="GO:0015293">
    <property type="term" value="F:symporter activity"/>
    <property type="evidence" value="ECO:0007669"/>
    <property type="project" value="UniProtKB-KW"/>
</dbReference>
<keyword evidence="16" id="KW-1185">Reference proteome</keyword>
<feature type="transmembrane region" description="Helical" evidence="14">
    <location>
        <begin position="285"/>
        <end position="305"/>
    </location>
</feature>
<name>A0A4Q1C624_9BACT</name>
<keyword evidence="11" id="KW-0739">Sodium transport</keyword>
<dbReference type="GO" id="GO:0006814">
    <property type="term" value="P:sodium ion transport"/>
    <property type="evidence" value="ECO:0007669"/>
    <property type="project" value="UniProtKB-KW"/>
</dbReference>
<evidence type="ECO:0000256" key="4">
    <source>
        <dbReference type="ARBA" id="ARBA00022475"/>
    </source>
</evidence>
<keyword evidence="9" id="KW-0406">Ion transport</keyword>
<evidence type="ECO:0000313" key="16">
    <source>
        <dbReference type="Proteomes" id="UP000290218"/>
    </source>
</evidence>
<feature type="transmembrane region" description="Helical" evidence="14">
    <location>
        <begin position="6"/>
        <end position="26"/>
    </location>
</feature>
<evidence type="ECO:0008006" key="17">
    <source>
        <dbReference type="Google" id="ProtNLM"/>
    </source>
</evidence>
<feature type="transmembrane region" description="Helical" evidence="14">
    <location>
        <begin position="473"/>
        <end position="492"/>
    </location>
</feature>
<comment type="subcellular location">
    <subcellularLocation>
        <location evidence="1">Cell membrane</location>
        <topology evidence="1">Multi-pass membrane protein</topology>
    </subcellularLocation>
</comment>
<evidence type="ECO:0000256" key="8">
    <source>
        <dbReference type="ARBA" id="ARBA00023053"/>
    </source>
</evidence>
<evidence type="ECO:0000256" key="3">
    <source>
        <dbReference type="ARBA" id="ARBA00022448"/>
    </source>
</evidence>
<comment type="similarity">
    <text evidence="2 13">Belongs to the sodium:solute symporter (SSF) (TC 2.A.21) family.</text>
</comment>
<dbReference type="PANTHER" id="PTHR48086:SF3">
    <property type="entry name" value="SODIUM_PROLINE SYMPORTER"/>
    <property type="match status" value="1"/>
</dbReference>
<sequence length="676" mass="73865">MTLGPIHVLDLAVILAYLGAVLWFGWRSSHQSASEEGFFLAGRKLGKAYQFFLSFGNATEPQGAVSTASLVLQRGVTGVWFAFQTVFMNPYFWFMNTWFRRVRLVTLADMFEDRLGSLWLSRFYALFQVGVACALLGFGNFVAYKIASSITLKPEAQWTAAERAAVDGYIELKQLEQQVIAGTLPAEAKPRLADLRDRHARGELHSYITVLPSLPFYLVFAVVIGAYMILGGMAAAALNEALQGVLIIVFSILLLPTGLHAIGGWDQLKERVPRDMFDLFGGSGGSPLFIFAVLFASLVQIHGLSHNMGIYGSAKDEFAARFGGVSGAYMKRVMIVLWAFAGLIAIALFGPGGLADPDAAWGVMTNRLLGPGFIGLMLAGILAGTMSTLAAKALAIASLFVRNFWRHLRPQTTQEESVRAARWTIFAVLVLGVISAEAMNDIETLIKLVLTVNIPFGAAVILMFFWRRLTVPAVWASVALTAFAILIAPLTASQFQAVARHPSLVQTVEGPAGKPVPVYFKQVVRSNPDDPTSALEGRGRFNFECYALSWLGLNPAQLTPAGRETAQFLFDGFFPFVVLILVSLFTRPPDRARVDQFYGKMKTPVGATPELEAAAMTETRRAPGRFDHTKLFGAHSSWEFCKWDRVDTLGFLGCCATSGAIILVFWLLLRWASGGA</sequence>
<organism evidence="15 16">
    <name type="scientific">Oleiharenicola lentus</name>
    <dbReference type="NCBI Taxonomy" id="2508720"/>
    <lineage>
        <taxon>Bacteria</taxon>
        <taxon>Pseudomonadati</taxon>
        <taxon>Verrucomicrobiota</taxon>
        <taxon>Opitutia</taxon>
        <taxon>Opitutales</taxon>
        <taxon>Opitutaceae</taxon>
        <taxon>Oleiharenicola</taxon>
    </lineage>
</organism>
<evidence type="ECO:0000256" key="5">
    <source>
        <dbReference type="ARBA" id="ARBA00022692"/>
    </source>
</evidence>
<dbReference type="Gene3D" id="1.20.1730.10">
    <property type="entry name" value="Sodium/glucose cotransporter"/>
    <property type="match status" value="1"/>
</dbReference>
<dbReference type="OrthoDB" id="175453at2"/>
<keyword evidence="3" id="KW-0813">Transport</keyword>
<feature type="transmembrane region" description="Helical" evidence="14">
    <location>
        <begin position="445"/>
        <end position="466"/>
    </location>
</feature>
<evidence type="ECO:0000256" key="9">
    <source>
        <dbReference type="ARBA" id="ARBA00023065"/>
    </source>
</evidence>
<reference evidence="15 16" key="1">
    <citation type="submission" date="2019-01" db="EMBL/GenBank/DDBJ databases">
        <title>Lacunisphaera sp. strain TWA-58.</title>
        <authorList>
            <person name="Chen W.-M."/>
        </authorList>
    </citation>
    <scope>NUCLEOTIDE SEQUENCE [LARGE SCALE GENOMIC DNA]</scope>
    <source>
        <strain evidence="15 16">TWA-58</strain>
    </source>
</reference>
<evidence type="ECO:0000256" key="2">
    <source>
        <dbReference type="ARBA" id="ARBA00006434"/>
    </source>
</evidence>
<accession>A0A4Q1C624</accession>